<feature type="region of interest" description="Disordered" evidence="1">
    <location>
        <begin position="183"/>
        <end position="290"/>
    </location>
</feature>
<evidence type="ECO:0000313" key="2">
    <source>
        <dbReference type="Proteomes" id="UP000695022"/>
    </source>
</evidence>
<dbReference type="GeneID" id="106816297"/>
<keyword evidence="2" id="KW-1185">Reference proteome</keyword>
<protein>
    <submittedName>
        <fullName evidence="3">Predicted GPI-anchored protein 58</fullName>
    </submittedName>
</protein>
<sequence length="290" mass="30473">MVTAPPVDRNAQYFYCPPVQDTSVVVPIPEADYSLSFIATGADEPTSLDADQIKISLDDDDSDGSGEVPLPPPMLPMLINPSAKSTGGVPSPFIDTTIVEQVPAREPRPDAKPIRSALKRAGAPGSPQPAARGGPGLREPPSPKTVSIGGAGRQPSPKLVAAAMQRNGAMPSPKLPVAAILTSPAGRQPAPAARQPAPASTAAVKFTAAAESPGRTKPQVAAKPRFAADSGENKENVRVYRPRVVIRNPAKYDNDDTDDEDVPYRDDDDDDDDDDSNPTYTPSAIRGRKA</sequence>
<reference evidence="3" key="1">
    <citation type="submission" date="2025-08" db="UniProtKB">
        <authorList>
            <consortium name="RefSeq"/>
        </authorList>
    </citation>
    <scope>IDENTIFICATION</scope>
</reference>
<evidence type="ECO:0000313" key="3">
    <source>
        <dbReference type="RefSeq" id="XP_014676365.1"/>
    </source>
</evidence>
<feature type="compositionally biased region" description="Low complexity" evidence="1">
    <location>
        <begin position="183"/>
        <end position="210"/>
    </location>
</feature>
<evidence type="ECO:0000256" key="1">
    <source>
        <dbReference type="SAM" id="MobiDB-lite"/>
    </source>
</evidence>
<dbReference type="Proteomes" id="UP000695022">
    <property type="component" value="Unplaced"/>
</dbReference>
<feature type="compositionally biased region" description="Acidic residues" evidence="1">
    <location>
        <begin position="255"/>
        <end position="276"/>
    </location>
</feature>
<feature type="region of interest" description="Disordered" evidence="1">
    <location>
        <begin position="118"/>
        <end position="161"/>
    </location>
</feature>
<proteinExistence type="predicted"/>
<name>A0ABM1EVZ4_PRICU</name>
<dbReference type="RefSeq" id="XP_014676365.1">
    <property type="nucleotide sequence ID" value="XM_014820879.1"/>
</dbReference>
<organism evidence="2 3">
    <name type="scientific">Priapulus caudatus</name>
    <name type="common">Priapulid worm</name>
    <dbReference type="NCBI Taxonomy" id="37621"/>
    <lineage>
        <taxon>Eukaryota</taxon>
        <taxon>Metazoa</taxon>
        <taxon>Ecdysozoa</taxon>
        <taxon>Scalidophora</taxon>
        <taxon>Priapulida</taxon>
        <taxon>Priapulimorpha</taxon>
        <taxon>Priapulimorphida</taxon>
        <taxon>Priapulidae</taxon>
        <taxon>Priapulus</taxon>
    </lineage>
</organism>
<gene>
    <name evidence="3" type="primary">LOC106816297</name>
</gene>
<accession>A0ABM1EVZ4</accession>